<protein>
    <submittedName>
        <fullName evidence="2">Uncharacterized protein</fullName>
    </submittedName>
</protein>
<gene>
    <name evidence="2" type="ORF">Syun_029390</name>
</gene>
<dbReference type="PANTHER" id="PTHR12542:SF17">
    <property type="entry name" value="EXOCYST SUBUNIT EXO70 FAMILY PROTEIN"/>
    <property type="match status" value="1"/>
</dbReference>
<dbReference type="InterPro" id="IPR016159">
    <property type="entry name" value="Cullin_repeat-like_dom_sf"/>
</dbReference>
<proteinExistence type="predicted"/>
<sequence>MTTRAGQHYQGAKECEDDLLGVGDLGGGDWRETERPETPEETERPERRVEQETERRELRAEMTPRRDDRRDESIEERPRRDATTKGFGVIGLDELVGFGDFDLKMIAECMISLGYSKECVKIYKIIRKSIIDEGLYRLGIERLSSHQIQKMEWEVLEVKIKSWLGAMKVAVNTLFAGERFLCDFVFSVGFGDFGGGEGWRGHSSNLEI</sequence>
<feature type="region of interest" description="Disordered" evidence="1">
    <location>
        <begin position="1"/>
        <end position="80"/>
    </location>
</feature>
<evidence type="ECO:0000256" key="1">
    <source>
        <dbReference type="SAM" id="MobiDB-lite"/>
    </source>
</evidence>
<dbReference type="SUPFAM" id="SSF74788">
    <property type="entry name" value="Cullin repeat-like"/>
    <property type="match status" value="1"/>
</dbReference>
<organism evidence="2 3">
    <name type="scientific">Stephania yunnanensis</name>
    <dbReference type="NCBI Taxonomy" id="152371"/>
    <lineage>
        <taxon>Eukaryota</taxon>
        <taxon>Viridiplantae</taxon>
        <taxon>Streptophyta</taxon>
        <taxon>Embryophyta</taxon>
        <taxon>Tracheophyta</taxon>
        <taxon>Spermatophyta</taxon>
        <taxon>Magnoliopsida</taxon>
        <taxon>Ranunculales</taxon>
        <taxon>Menispermaceae</taxon>
        <taxon>Menispermoideae</taxon>
        <taxon>Cissampelideae</taxon>
        <taxon>Stephania</taxon>
    </lineage>
</organism>
<evidence type="ECO:0000313" key="3">
    <source>
        <dbReference type="Proteomes" id="UP001420932"/>
    </source>
</evidence>
<dbReference type="AlphaFoldDB" id="A0AAP0E5J3"/>
<keyword evidence="3" id="KW-1185">Reference proteome</keyword>
<comment type="caution">
    <text evidence="2">The sequence shown here is derived from an EMBL/GenBank/DDBJ whole genome shotgun (WGS) entry which is preliminary data.</text>
</comment>
<dbReference type="GO" id="GO:0006887">
    <property type="term" value="P:exocytosis"/>
    <property type="evidence" value="ECO:0007669"/>
    <property type="project" value="InterPro"/>
</dbReference>
<dbReference type="GO" id="GO:0000145">
    <property type="term" value="C:exocyst"/>
    <property type="evidence" value="ECO:0007669"/>
    <property type="project" value="InterPro"/>
</dbReference>
<name>A0AAP0E5J3_9MAGN</name>
<dbReference type="PANTHER" id="PTHR12542">
    <property type="entry name" value="EXOCYST COMPLEX PROTEIN EXO70"/>
    <property type="match status" value="1"/>
</dbReference>
<dbReference type="EMBL" id="JBBNAF010000013">
    <property type="protein sequence ID" value="KAK9086996.1"/>
    <property type="molecule type" value="Genomic_DNA"/>
</dbReference>
<accession>A0AAP0E5J3</accession>
<dbReference type="Proteomes" id="UP001420932">
    <property type="component" value="Unassembled WGS sequence"/>
</dbReference>
<dbReference type="InterPro" id="IPR004140">
    <property type="entry name" value="Exo70"/>
</dbReference>
<dbReference type="Gene3D" id="1.20.1280.170">
    <property type="entry name" value="Exocyst complex component Exo70"/>
    <property type="match status" value="1"/>
</dbReference>
<reference evidence="2 3" key="1">
    <citation type="submission" date="2024-01" db="EMBL/GenBank/DDBJ databases">
        <title>Genome assemblies of Stephania.</title>
        <authorList>
            <person name="Yang L."/>
        </authorList>
    </citation>
    <scope>NUCLEOTIDE SEQUENCE [LARGE SCALE GENOMIC DNA]</scope>
    <source>
        <strain evidence="2">YNDBR</strain>
        <tissue evidence="2">Leaf</tissue>
    </source>
</reference>
<evidence type="ECO:0000313" key="2">
    <source>
        <dbReference type="EMBL" id="KAK9086996.1"/>
    </source>
</evidence>
<feature type="compositionally biased region" description="Basic and acidic residues" evidence="1">
    <location>
        <begin position="29"/>
        <end position="80"/>
    </location>
</feature>